<dbReference type="EC" id="3.5.99.2" evidence="1"/>
<name>A0A074V605_9NEIS</name>
<comment type="catalytic activity">
    <reaction evidence="1">
        <text>4-amino-5-aminomethyl-2-methylpyrimidine + H2O = 4-amino-5-hydroxymethyl-2-methylpyrimidine + NH4(+)</text>
        <dbReference type="Rhea" id="RHEA:31799"/>
        <dbReference type="ChEBI" id="CHEBI:15377"/>
        <dbReference type="ChEBI" id="CHEBI:16892"/>
        <dbReference type="ChEBI" id="CHEBI:28938"/>
        <dbReference type="ChEBI" id="CHEBI:63416"/>
        <dbReference type="EC" id="3.5.99.2"/>
    </reaction>
</comment>
<dbReference type="GO" id="GO:0009229">
    <property type="term" value="P:thiamine diphosphate biosynthetic process"/>
    <property type="evidence" value="ECO:0007669"/>
    <property type="project" value="UniProtKB-UniPathway"/>
</dbReference>
<dbReference type="Gene3D" id="1.20.910.10">
    <property type="entry name" value="Heme oxygenase-like"/>
    <property type="match status" value="1"/>
</dbReference>
<evidence type="ECO:0000256" key="1">
    <source>
        <dbReference type="RuleBase" id="RU363093"/>
    </source>
</evidence>
<reference evidence="3 4" key="1">
    <citation type="journal article" date="2014" name="PLoS Genet.">
        <title>Hidden diversity in honey bee gut symbionts detected by single-cell genomics.</title>
        <authorList>
            <person name="Engel P."/>
            <person name="Stepanauskas R."/>
            <person name="Moran N."/>
        </authorList>
    </citation>
    <scope>NUCLEOTIDE SEQUENCE [LARGE SCALE GENOMIC DNA]</scope>
    <source>
        <strain evidence="3 4">SCGC AB-598-J21</strain>
    </source>
</reference>
<evidence type="ECO:0000259" key="2">
    <source>
        <dbReference type="Pfam" id="PF03070"/>
    </source>
</evidence>
<proteinExistence type="inferred from homology"/>
<dbReference type="InterPro" id="IPR004305">
    <property type="entry name" value="Thiaminase-2/PQQC"/>
</dbReference>
<dbReference type="PANTHER" id="PTHR43198:SF2">
    <property type="entry name" value="SI:CH1073-67J19.1-RELATED"/>
    <property type="match status" value="1"/>
</dbReference>
<protein>
    <recommendedName>
        <fullName evidence="1">Aminopyrimidine aminohydrolase</fullName>
        <ecNumber evidence="1">3.5.99.2</ecNumber>
    </recommendedName>
</protein>
<organism evidence="3 4">
    <name type="scientific">Snodgrassella alvi SCGC AB-598-J21</name>
    <dbReference type="NCBI Taxonomy" id="1385367"/>
    <lineage>
        <taxon>Bacteria</taxon>
        <taxon>Pseudomonadati</taxon>
        <taxon>Pseudomonadota</taxon>
        <taxon>Betaproteobacteria</taxon>
        <taxon>Neisseriales</taxon>
        <taxon>Neisseriaceae</taxon>
        <taxon>Snodgrassella</taxon>
    </lineage>
</organism>
<dbReference type="InterPro" id="IPR050967">
    <property type="entry name" value="Thiamine_Salvage_TenA"/>
</dbReference>
<sequence length="220" mass="25836">MPSFQSLTEACQDEWNRYIQHDFIRQLGKGILDKSCFQHYLKQDYLFLIQFARAWGLAVYKSHDVFEIRKALAGLKAIIDTELELHIQYCKEWGISEQELSTLPEAKANIAYSRYILDAGQQGELLDLHIALAPCLIGYGIIACWLKDQPWYQTINNPYQSWVEMYANDEFQIAMQEEIDWINQRLADIDSQRFQQLTKIFTKATQLEADFWQMGLDKSY</sequence>
<dbReference type="CDD" id="cd19367">
    <property type="entry name" value="TenA_C_ScTHI20-like"/>
    <property type="match status" value="1"/>
</dbReference>
<dbReference type="EMBL" id="AVQL01000443">
    <property type="protein sequence ID" value="KEQ00853.1"/>
    <property type="molecule type" value="Genomic_DNA"/>
</dbReference>
<comment type="catalytic activity">
    <reaction evidence="1">
        <text>thiamine + H2O = 5-(2-hydroxyethyl)-4-methylthiazole + 4-amino-5-hydroxymethyl-2-methylpyrimidine + H(+)</text>
        <dbReference type="Rhea" id="RHEA:17509"/>
        <dbReference type="ChEBI" id="CHEBI:15377"/>
        <dbReference type="ChEBI" id="CHEBI:15378"/>
        <dbReference type="ChEBI" id="CHEBI:16892"/>
        <dbReference type="ChEBI" id="CHEBI:17957"/>
        <dbReference type="ChEBI" id="CHEBI:18385"/>
        <dbReference type="EC" id="3.5.99.2"/>
    </reaction>
</comment>
<dbReference type="InterPro" id="IPR027574">
    <property type="entry name" value="Thiaminase_II"/>
</dbReference>
<gene>
    <name evidence="3" type="ORF">SASC598J21_013700</name>
</gene>
<dbReference type="SUPFAM" id="SSF48613">
    <property type="entry name" value="Heme oxygenase-like"/>
    <property type="match status" value="1"/>
</dbReference>
<evidence type="ECO:0000313" key="4">
    <source>
        <dbReference type="Proteomes" id="UP000027644"/>
    </source>
</evidence>
<comment type="function">
    <text evidence="1">Catalyzes an amino-pyrimidine hydrolysis reaction at the C5' of the pyrimidine moiety of thiamine compounds, a reaction that is part of a thiamine salvage pathway.</text>
</comment>
<dbReference type="AlphaFoldDB" id="A0A074V605"/>
<dbReference type="GO" id="GO:0009228">
    <property type="term" value="P:thiamine biosynthetic process"/>
    <property type="evidence" value="ECO:0007669"/>
    <property type="project" value="UniProtKB-KW"/>
</dbReference>
<dbReference type="PANTHER" id="PTHR43198">
    <property type="entry name" value="BIFUNCTIONAL TH2 PROTEIN"/>
    <property type="match status" value="1"/>
</dbReference>
<evidence type="ECO:0000313" key="3">
    <source>
        <dbReference type="EMBL" id="KEQ00853.1"/>
    </source>
</evidence>
<comment type="pathway">
    <text evidence="1">Cofactor biosynthesis; thiamine diphosphate biosynthesis.</text>
</comment>
<dbReference type="NCBIfam" id="TIGR04306">
    <property type="entry name" value="salvage_TenA"/>
    <property type="match status" value="1"/>
</dbReference>
<comment type="caution">
    <text evidence="3">The sequence shown here is derived from an EMBL/GenBank/DDBJ whole genome shotgun (WGS) entry which is preliminary data.</text>
</comment>
<accession>A0A074V605</accession>
<feature type="domain" description="Thiaminase-2/PQQC" evidence="2">
    <location>
        <begin position="12"/>
        <end position="217"/>
    </location>
</feature>
<dbReference type="Pfam" id="PF03070">
    <property type="entry name" value="TENA_THI-4"/>
    <property type="match status" value="1"/>
</dbReference>
<dbReference type="UniPathway" id="UPA00060"/>
<keyword evidence="1" id="KW-0378">Hydrolase</keyword>
<dbReference type="GO" id="GO:0050334">
    <property type="term" value="F:thiaminase activity"/>
    <property type="evidence" value="ECO:0007669"/>
    <property type="project" value="UniProtKB-EC"/>
</dbReference>
<dbReference type="GO" id="GO:0005829">
    <property type="term" value="C:cytosol"/>
    <property type="evidence" value="ECO:0007669"/>
    <property type="project" value="TreeGrafter"/>
</dbReference>
<comment type="similarity">
    <text evidence="1">Belongs to the TenA family.</text>
</comment>
<dbReference type="InterPro" id="IPR016084">
    <property type="entry name" value="Haem_Oase-like_multi-hlx"/>
</dbReference>
<dbReference type="Proteomes" id="UP000027644">
    <property type="component" value="Unassembled WGS sequence"/>
</dbReference>
<keyword evidence="1" id="KW-0784">Thiamine biosynthesis</keyword>